<sequence length="218" mass="24977">HLHTRVRNNAVAYYPAEPPPEPKRRGRPRRYGEKTHLRSLFDQPDARQSAHSPIYGEKNICLRFLCLDLLWRPVGILVRFVAVIHPTRGLILLMSTDLTLPPLEIIRLYGLRFKIEVSFKQAIRTLGVYAYHFWMQAMTPIRRLSGASASTEKPRNIEMLSAENLMPTTDIFKSGSLPKVCSSIFPRYSPNSYGLPSVPGFELFVRAYVRQNKSRPSP</sequence>
<gene>
    <name evidence="1" type="ORF">HKBW3S09_00277</name>
</gene>
<proteinExistence type="predicted"/>
<evidence type="ECO:0008006" key="3">
    <source>
        <dbReference type="Google" id="ProtNLM"/>
    </source>
</evidence>
<evidence type="ECO:0000313" key="2">
    <source>
        <dbReference type="Proteomes" id="UP000585609"/>
    </source>
</evidence>
<accession>A0A6V8NTS3</accession>
<organism evidence="1 2">
    <name type="scientific">Candidatus Hakubella thermalkaliphila</name>
    <dbReference type="NCBI Taxonomy" id="2754717"/>
    <lineage>
        <taxon>Bacteria</taxon>
        <taxon>Bacillati</taxon>
        <taxon>Actinomycetota</taxon>
        <taxon>Actinomycetota incertae sedis</taxon>
        <taxon>Candidatus Hakubellales</taxon>
        <taxon>Candidatus Hakubellaceae</taxon>
        <taxon>Candidatus Hakubella</taxon>
    </lineage>
</organism>
<comment type="caution">
    <text evidence="1">The sequence shown here is derived from an EMBL/GenBank/DDBJ whole genome shotgun (WGS) entry which is preliminary data.</text>
</comment>
<dbReference type="Proteomes" id="UP000585609">
    <property type="component" value="Unassembled WGS sequence"/>
</dbReference>
<dbReference type="SUPFAM" id="SSF53098">
    <property type="entry name" value="Ribonuclease H-like"/>
    <property type="match status" value="1"/>
</dbReference>
<dbReference type="InterPro" id="IPR012337">
    <property type="entry name" value="RNaseH-like_sf"/>
</dbReference>
<protein>
    <recommendedName>
        <fullName evidence="3">Transposase</fullName>
    </recommendedName>
</protein>
<dbReference type="AlphaFoldDB" id="A0A6V8NTS3"/>
<evidence type="ECO:0000313" key="1">
    <source>
        <dbReference type="EMBL" id="GFP22810.1"/>
    </source>
</evidence>
<reference evidence="1 2" key="1">
    <citation type="journal article" date="2020" name="Front. Microbiol.">
        <title>Single-cell genomics of novel Actinobacteria with the Wood-Ljungdahl pathway discovered in a serpentinizing system.</title>
        <authorList>
            <person name="Merino N."/>
            <person name="Kawai M."/>
            <person name="Boyd E.S."/>
            <person name="Colman D.R."/>
            <person name="McGlynn S.E."/>
            <person name="Nealson K.H."/>
            <person name="Kurokawa K."/>
            <person name="Hongoh Y."/>
        </authorList>
    </citation>
    <scope>NUCLEOTIDE SEQUENCE [LARGE SCALE GENOMIC DNA]</scope>
    <source>
        <strain evidence="1 2">S09_30</strain>
    </source>
</reference>
<dbReference type="EMBL" id="BLRW01000019">
    <property type="protein sequence ID" value="GFP22810.1"/>
    <property type="molecule type" value="Genomic_DNA"/>
</dbReference>
<feature type="non-terminal residue" evidence="1">
    <location>
        <position position="1"/>
    </location>
</feature>
<name>A0A6V8NTS3_9ACTN</name>